<comment type="caution">
    <text evidence="3">The sequence shown here is derived from an EMBL/GenBank/DDBJ whole genome shotgun (WGS) entry which is preliminary data.</text>
</comment>
<keyword evidence="3" id="KW-0689">Ribosomal protein</keyword>
<dbReference type="PANTHER" id="PTHR21011:SF1">
    <property type="entry name" value="SMALL RIBOSOMAL SUBUNIT PROTEIN BS6M"/>
    <property type="match status" value="1"/>
</dbReference>
<dbReference type="InterPro" id="IPR014717">
    <property type="entry name" value="Transl_elong_EF1B/ribsomal_bS6"/>
</dbReference>
<dbReference type="FunFam" id="3.30.70.60:FF:000012">
    <property type="entry name" value="Translation elongation factor EF1B/ribosomal protein S6 family protein"/>
    <property type="match status" value="1"/>
</dbReference>
<dbReference type="Pfam" id="PF01250">
    <property type="entry name" value="Ribosomal_S6"/>
    <property type="match status" value="1"/>
</dbReference>
<dbReference type="Proteomes" id="UP001237642">
    <property type="component" value="Unassembled WGS sequence"/>
</dbReference>
<keyword evidence="3" id="KW-0687">Ribonucleoprotein</keyword>
<protein>
    <submittedName>
        <fullName evidence="3">Mitochondrial ribosomal protein MRP17</fullName>
    </submittedName>
</protein>
<dbReference type="GO" id="GO:0006412">
    <property type="term" value="P:translation"/>
    <property type="evidence" value="ECO:0007669"/>
    <property type="project" value="InterPro"/>
</dbReference>
<organism evidence="3 4">
    <name type="scientific">Heracleum sosnowskyi</name>
    <dbReference type="NCBI Taxonomy" id="360622"/>
    <lineage>
        <taxon>Eukaryota</taxon>
        <taxon>Viridiplantae</taxon>
        <taxon>Streptophyta</taxon>
        <taxon>Embryophyta</taxon>
        <taxon>Tracheophyta</taxon>
        <taxon>Spermatophyta</taxon>
        <taxon>Magnoliopsida</taxon>
        <taxon>eudicotyledons</taxon>
        <taxon>Gunneridae</taxon>
        <taxon>Pentapetalae</taxon>
        <taxon>asterids</taxon>
        <taxon>campanulids</taxon>
        <taxon>Apiales</taxon>
        <taxon>Apiaceae</taxon>
        <taxon>Apioideae</taxon>
        <taxon>apioid superclade</taxon>
        <taxon>Tordylieae</taxon>
        <taxon>Tordyliinae</taxon>
        <taxon>Heracleum</taxon>
    </lineage>
</organism>
<proteinExistence type="inferred from homology"/>
<evidence type="ECO:0000256" key="1">
    <source>
        <dbReference type="ARBA" id="ARBA00009512"/>
    </source>
</evidence>
<evidence type="ECO:0000313" key="3">
    <source>
        <dbReference type="EMBL" id="KAK1395933.1"/>
    </source>
</evidence>
<comment type="similarity">
    <text evidence="1">Belongs to the bacterial ribosomal protein bS6 family.</text>
</comment>
<dbReference type="CDD" id="cd15465">
    <property type="entry name" value="bS6_mito"/>
    <property type="match status" value="1"/>
</dbReference>
<gene>
    <name evidence="3" type="ORF">POM88_005796</name>
</gene>
<dbReference type="GO" id="GO:0005737">
    <property type="term" value="C:cytoplasm"/>
    <property type="evidence" value="ECO:0007669"/>
    <property type="project" value="UniProtKB-ARBA"/>
</dbReference>
<feature type="region of interest" description="Disordered" evidence="2">
    <location>
        <begin position="144"/>
        <end position="170"/>
    </location>
</feature>
<accession>A0AAD8J2M5</accession>
<dbReference type="EMBL" id="JAUIZM010000002">
    <property type="protein sequence ID" value="KAK1395933.1"/>
    <property type="molecule type" value="Genomic_DNA"/>
</dbReference>
<evidence type="ECO:0000256" key="2">
    <source>
        <dbReference type="SAM" id="MobiDB-lite"/>
    </source>
</evidence>
<reference evidence="3" key="2">
    <citation type="submission" date="2023-05" db="EMBL/GenBank/DDBJ databases">
        <authorList>
            <person name="Schelkunov M.I."/>
        </authorList>
    </citation>
    <scope>NUCLEOTIDE SEQUENCE</scope>
    <source>
        <strain evidence="3">Hsosn_3</strain>
        <tissue evidence="3">Leaf</tissue>
    </source>
</reference>
<sequence>MDRSLNLLRVSADLVKKMPLYDCMLLLKPHITRPDVMDLVSRVGKHIYQKNGVLTELKSMGTVQLGYGIKKLDGRHYQGQLLQMTMMAPPSMNKELHYLNKEDRLLRWLMVKHRDVKIGLDYLQEDTGKMELSKFRSRLFDNEDKDMDFDDDEDDDDDEEYNVDQIQLDD</sequence>
<evidence type="ECO:0000313" key="4">
    <source>
        <dbReference type="Proteomes" id="UP001237642"/>
    </source>
</evidence>
<keyword evidence="4" id="KW-1185">Reference proteome</keyword>
<dbReference type="GO" id="GO:0070181">
    <property type="term" value="F:small ribosomal subunit rRNA binding"/>
    <property type="evidence" value="ECO:0007669"/>
    <property type="project" value="TreeGrafter"/>
</dbReference>
<dbReference type="SUPFAM" id="SSF54995">
    <property type="entry name" value="Ribosomal protein S6"/>
    <property type="match status" value="1"/>
</dbReference>
<dbReference type="GO" id="GO:0005840">
    <property type="term" value="C:ribosome"/>
    <property type="evidence" value="ECO:0007669"/>
    <property type="project" value="UniProtKB-KW"/>
</dbReference>
<dbReference type="InterPro" id="IPR035980">
    <property type="entry name" value="Ribosomal_bS6_sf"/>
</dbReference>
<dbReference type="AlphaFoldDB" id="A0AAD8J2M5"/>
<dbReference type="GO" id="GO:0003735">
    <property type="term" value="F:structural constituent of ribosome"/>
    <property type="evidence" value="ECO:0007669"/>
    <property type="project" value="InterPro"/>
</dbReference>
<dbReference type="Gene3D" id="3.30.70.60">
    <property type="match status" value="1"/>
</dbReference>
<reference evidence="3" key="1">
    <citation type="submission" date="2023-02" db="EMBL/GenBank/DDBJ databases">
        <title>Genome of toxic invasive species Heracleum sosnowskyi carries increased number of genes despite the absence of recent whole-genome duplications.</title>
        <authorList>
            <person name="Schelkunov M."/>
            <person name="Shtratnikova V."/>
            <person name="Makarenko M."/>
            <person name="Klepikova A."/>
            <person name="Omelchenko D."/>
            <person name="Novikova G."/>
            <person name="Obukhova E."/>
            <person name="Bogdanov V."/>
            <person name="Penin A."/>
            <person name="Logacheva M."/>
        </authorList>
    </citation>
    <scope>NUCLEOTIDE SEQUENCE</scope>
    <source>
        <strain evidence="3">Hsosn_3</strain>
        <tissue evidence="3">Leaf</tissue>
    </source>
</reference>
<dbReference type="InterPro" id="IPR000529">
    <property type="entry name" value="Ribosomal_bS6"/>
</dbReference>
<name>A0AAD8J2M5_9APIA</name>
<dbReference type="PANTHER" id="PTHR21011">
    <property type="entry name" value="MITOCHONDRIAL 28S RIBOSOMAL PROTEIN S6"/>
    <property type="match status" value="1"/>
</dbReference>